<feature type="region of interest" description="Disordered" evidence="1">
    <location>
        <begin position="20"/>
        <end position="82"/>
    </location>
</feature>
<dbReference type="RefSeq" id="XP_008469262.1">
    <property type="nucleotide sequence ID" value="XM_008471040.1"/>
</dbReference>
<reference evidence="3 4" key="1">
    <citation type="submission" date="2025-04" db="UniProtKB">
        <authorList>
            <consortium name="RefSeq"/>
        </authorList>
    </citation>
    <scope>IDENTIFICATION</scope>
</reference>
<proteinExistence type="predicted"/>
<dbReference type="KEGG" id="dci:103506645"/>
<evidence type="ECO:0000313" key="5">
    <source>
        <dbReference type="RefSeq" id="XP_026677456.1"/>
    </source>
</evidence>
<evidence type="ECO:0000313" key="6">
    <source>
        <dbReference type="RefSeq" id="XP_026677458.1"/>
    </source>
</evidence>
<organism evidence="2 3">
    <name type="scientific">Diaphorina citri</name>
    <name type="common">Asian citrus psyllid</name>
    <dbReference type="NCBI Taxonomy" id="121845"/>
    <lineage>
        <taxon>Eukaryota</taxon>
        <taxon>Metazoa</taxon>
        <taxon>Ecdysozoa</taxon>
        <taxon>Arthropoda</taxon>
        <taxon>Hexapoda</taxon>
        <taxon>Insecta</taxon>
        <taxon>Pterygota</taxon>
        <taxon>Neoptera</taxon>
        <taxon>Paraneoptera</taxon>
        <taxon>Hemiptera</taxon>
        <taxon>Sternorrhyncha</taxon>
        <taxon>Psylloidea</taxon>
        <taxon>Psyllidae</taxon>
        <taxon>Diaphorininae</taxon>
        <taxon>Diaphorina</taxon>
    </lineage>
</organism>
<protein>
    <submittedName>
        <fullName evidence="4">Uncharacterized protein LOC103506645 isoform X1</fullName>
    </submittedName>
    <submittedName>
        <fullName evidence="5 6">Uncharacterized protein LOC103506645 isoform X2</fullName>
    </submittedName>
    <submittedName>
        <fullName evidence="3">Uncharacterized protein LOC103506645 isoform X3</fullName>
    </submittedName>
</protein>
<dbReference type="RefSeq" id="XP_026677455.1">
    <property type="nucleotide sequence ID" value="XM_026821654.1"/>
</dbReference>
<sequence>MNPSKRRGIYTASSTCDVQSNPLDCDSINPAKRPKLNQSSTCDALSNALNTDPPKTTSQNPSVPKELPSLGSADPNGHQTSPRIIPFQYDPTFESTDTFLLRPPLWGIGEDSDSDDGIDILRTPIFLEQGFFNSLLTEPGKFGRDLDEVCPRPTRMTDNGEATAKTGTDKPSADVAVVGGVKEQLLLKHVLRGLNF</sequence>
<keyword evidence="2" id="KW-1185">Reference proteome</keyword>
<evidence type="ECO:0000313" key="2">
    <source>
        <dbReference type="Proteomes" id="UP000079169"/>
    </source>
</evidence>
<name>A0A1S3CWJ7_DIACI</name>
<gene>
    <name evidence="3 4 5 6" type="primary">LOC103506645</name>
</gene>
<accession>A0A1S3CWJ7</accession>
<evidence type="ECO:0000313" key="4">
    <source>
        <dbReference type="RefSeq" id="XP_026677455.1"/>
    </source>
</evidence>
<dbReference type="AlphaFoldDB" id="A0A1S3CWJ7"/>
<evidence type="ECO:0000313" key="3">
    <source>
        <dbReference type="RefSeq" id="XP_008469262.1"/>
    </source>
</evidence>
<dbReference type="RefSeq" id="XP_026677456.1">
    <property type="nucleotide sequence ID" value="XM_026821655.1"/>
</dbReference>
<feature type="compositionally biased region" description="Polar residues" evidence="1">
    <location>
        <begin position="36"/>
        <end position="62"/>
    </location>
</feature>
<dbReference type="RefSeq" id="XP_026677458.1">
    <property type="nucleotide sequence ID" value="XM_026821657.1"/>
</dbReference>
<dbReference type="Proteomes" id="UP000079169">
    <property type="component" value="Unplaced"/>
</dbReference>
<evidence type="ECO:0000256" key="1">
    <source>
        <dbReference type="SAM" id="MobiDB-lite"/>
    </source>
</evidence>
<dbReference type="GeneID" id="103506645"/>
<dbReference type="PaxDb" id="121845-A0A1S3CWJ7"/>